<dbReference type="Proteomes" id="UP000002358">
    <property type="component" value="Chromosome 1"/>
</dbReference>
<protein>
    <submittedName>
        <fullName evidence="1">Uncharacterized protein</fullName>
    </submittedName>
</protein>
<reference evidence="1" key="1">
    <citation type="submission" date="2021-01" db="UniProtKB">
        <authorList>
            <consortium name="EnsemblMetazoa"/>
        </authorList>
    </citation>
    <scope>IDENTIFICATION</scope>
</reference>
<dbReference type="InParanoid" id="A0A7M7Q0C6"/>
<sequence>MIFTLFFRTLVAYIEEISNTETYINKLKNVEFEIKKCILNNNDGTKIQCNMYNEIIGLFAAKLNLNEKVLIRNASIVEAKNYTKGNLPFEINIQKFSTIDSLGEFQWRNSKIDNIDFNEIPHKNGYVKLIGYIYNEFVVRNEKKSHEYFGSITDKKHKLDILLITSTEENLNIELGYKIEVTGDLQKNGNSFLLKVNNLEQIKVISNTPLDLVELLQGSEIFISENSNQDESSTD</sequence>
<name>A0A7M7Q0C6_NASVI</name>
<dbReference type="KEGG" id="nvi:103315349"/>
<evidence type="ECO:0000313" key="2">
    <source>
        <dbReference type="Proteomes" id="UP000002358"/>
    </source>
</evidence>
<proteinExistence type="predicted"/>
<accession>A0A7M7Q0C6</accession>
<organism evidence="1 2">
    <name type="scientific">Nasonia vitripennis</name>
    <name type="common">Parasitic wasp</name>
    <dbReference type="NCBI Taxonomy" id="7425"/>
    <lineage>
        <taxon>Eukaryota</taxon>
        <taxon>Metazoa</taxon>
        <taxon>Ecdysozoa</taxon>
        <taxon>Arthropoda</taxon>
        <taxon>Hexapoda</taxon>
        <taxon>Insecta</taxon>
        <taxon>Pterygota</taxon>
        <taxon>Neoptera</taxon>
        <taxon>Endopterygota</taxon>
        <taxon>Hymenoptera</taxon>
        <taxon>Apocrita</taxon>
        <taxon>Proctotrupomorpha</taxon>
        <taxon>Chalcidoidea</taxon>
        <taxon>Pteromalidae</taxon>
        <taxon>Pteromalinae</taxon>
        <taxon>Nasonia</taxon>
    </lineage>
</organism>
<evidence type="ECO:0000313" key="1">
    <source>
        <dbReference type="EnsemblMetazoa" id="XP_031778861"/>
    </source>
</evidence>
<dbReference type="SMR" id="A0A7M7Q0C6"/>
<dbReference type="EnsemblMetazoa" id="XM_031923001">
    <property type="protein sequence ID" value="XP_031778861"/>
    <property type="gene ID" value="LOC103315349"/>
</dbReference>
<dbReference type="GeneID" id="103315349"/>
<dbReference type="RefSeq" id="XP_031778861.2">
    <property type="nucleotide sequence ID" value="XM_031923001.2"/>
</dbReference>
<dbReference type="AlphaFoldDB" id="A0A7M7Q0C6"/>
<dbReference type="OrthoDB" id="7699961at2759"/>
<keyword evidence="2" id="KW-1185">Reference proteome</keyword>
<dbReference type="Gene3D" id="2.40.50.140">
    <property type="entry name" value="Nucleic acid-binding proteins"/>
    <property type="match status" value="1"/>
</dbReference>
<dbReference type="InterPro" id="IPR012340">
    <property type="entry name" value="NA-bd_OB-fold"/>
</dbReference>